<feature type="chain" id="PRO_5046571921" description="Solute-binding protein family 3/N-terminal domain-containing protein" evidence="3">
    <location>
        <begin position="26"/>
        <end position="263"/>
    </location>
</feature>
<sequence>MITVRRALFAGVLLPVCASGTMAHAEEIVLHTIHLPPHIIDSNVLPAPASFGDVGDVYGFDVDVLRAAYATQGVTVRIELTPWKRIMRDVEAGLVLGAVSCRQLPVRDKFALFSDHLSDSANAFVTRRGHLDGQSPTLALLHKYNVAAVNGWAQSDILNGAKLPYSLVSGLDQGINVVLRRNQDIFMTERDSAIFASKRMGVFDQLSFYDVEGVGRDHYDVCFSKAFPDAEKWRDILNKGLDVLDKSGQRDAIFQRYGFSSGH</sequence>
<gene>
    <name evidence="5" type="ORF">MACH16_31080</name>
</gene>
<dbReference type="RefSeq" id="WP_338269432.1">
    <property type="nucleotide sequence ID" value="NZ_AP027271.1"/>
</dbReference>
<dbReference type="SUPFAM" id="SSF53850">
    <property type="entry name" value="Periplasmic binding protein-like II"/>
    <property type="match status" value="1"/>
</dbReference>
<feature type="signal peptide" evidence="3">
    <location>
        <begin position="1"/>
        <end position="25"/>
    </location>
</feature>
<dbReference type="EMBL" id="AP027271">
    <property type="protein sequence ID" value="BDX04360.1"/>
    <property type="molecule type" value="Genomic_DNA"/>
</dbReference>
<evidence type="ECO:0000259" key="4">
    <source>
        <dbReference type="Pfam" id="PF00497"/>
    </source>
</evidence>
<dbReference type="PANTHER" id="PTHR35936:SF25">
    <property type="entry name" value="ABC TRANSPORTER SUBSTRATE-BINDING PROTEIN"/>
    <property type="match status" value="1"/>
</dbReference>
<dbReference type="InterPro" id="IPR001638">
    <property type="entry name" value="Solute-binding_3/MltF_N"/>
</dbReference>
<dbReference type="PANTHER" id="PTHR35936">
    <property type="entry name" value="MEMBRANE-BOUND LYTIC MUREIN TRANSGLYCOSYLASE F"/>
    <property type="match status" value="1"/>
</dbReference>
<evidence type="ECO:0000313" key="6">
    <source>
        <dbReference type="Proteomes" id="UP001307608"/>
    </source>
</evidence>
<comment type="similarity">
    <text evidence="1">Belongs to the bacterial solute-binding protein 3 family.</text>
</comment>
<name>A0ABM8FH41_9GAMM</name>
<protein>
    <recommendedName>
        <fullName evidence="4">Solute-binding protein family 3/N-terminal domain-containing protein</fullName>
    </recommendedName>
</protein>
<keyword evidence="6" id="KW-1185">Reference proteome</keyword>
<evidence type="ECO:0000256" key="3">
    <source>
        <dbReference type="SAM" id="SignalP"/>
    </source>
</evidence>
<keyword evidence="2 3" id="KW-0732">Signal</keyword>
<proteinExistence type="inferred from homology"/>
<evidence type="ECO:0000256" key="2">
    <source>
        <dbReference type="ARBA" id="ARBA00022729"/>
    </source>
</evidence>
<dbReference type="Proteomes" id="UP001307608">
    <property type="component" value="Chromosome"/>
</dbReference>
<reference evidence="5 6" key="1">
    <citation type="submission" date="2023-01" db="EMBL/GenBank/DDBJ databases">
        <title>Complete genome sequence of Marinomonas pontica strain 200518_36.</title>
        <authorList>
            <person name="Ueki S."/>
            <person name="Gajardo G."/>
            <person name="Maruyama F."/>
        </authorList>
    </citation>
    <scope>NUCLEOTIDE SEQUENCE [LARGE SCALE GENOMIC DNA]</scope>
    <source>
        <strain evidence="5 6">200518_36</strain>
    </source>
</reference>
<feature type="domain" description="Solute-binding protein family 3/N-terminal" evidence="4">
    <location>
        <begin position="48"/>
        <end position="258"/>
    </location>
</feature>
<dbReference type="Gene3D" id="3.40.190.10">
    <property type="entry name" value="Periplasmic binding protein-like II"/>
    <property type="match status" value="2"/>
</dbReference>
<evidence type="ECO:0000256" key="1">
    <source>
        <dbReference type="ARBA" id="ARBA00010333"/>
    </source>
</evidence>
<dbReference type="Pfam" id="PF00497">
    <property type="entry name" value="SBP_bac_3"/>
    <property type="match status" value="1"/>
</dbReference>
<evidence type="ECO:0000313" key="5">
    <source>
        <dbReference type="EMBL" id="BDX04360.1"/>
    </source>
</evidence>
<accession>A0ABM8FH41</accession>
<organism evidence="5 6">
    <name type="scientific">Marinomonas pontica</name>
    <dbReference type="NCBI Taxonomy" id="264739"/>
    <lineage>
        <taxon>Bacteria</taxon>
        <taxon>Pseudomonadati</taxon>
        <taxon>Pseudomonadota</taxon>
        <taxon>Gammaproteobacteria</taxon>
        <taxon>Oceanospirillales</taxon>
        <taxon>Oceanospirillaceae</taxon>
        <taxon>Marinomonas</taxon>
    </lineage>
</organism>